<reference evidence="7 8" key="1">
    <citation type="submission" date="2024-03" db="EMBL/GenBank/DDBJ databases">
        <title>The genome assembly and annotation of the cricket Gryllus longicercus Weissman &amp; Gray.</title>
        <authorList>
            <person name="Szrajer S."/>
            <person name="Gray D."/>
            <person name="Ylla G."/>
        </authorList>
    </citation>
    <scope>NUCLEOTIDE SEQUENCE [LARGE SCALE GENOMIC DNA]</scope>
    <source>
        <strain evidence="7">DAG 2021-001</strain>
        <tissue evidence="7">Whole body minus gut</tissue>
    </source>
</reference>
<dbReference type="EMBL" id="JAZDUA010000227">
    <property type="protein sequence ID" value="KAK7863534.1"/>
    <property type="molecule type" value="Genomic_DNA"/>
</dbReference>
<keyword evidence="4" id="KW-0677">Repeat</keyword>
<name>A0AAN9Z5B5_9ORTH</name>
<dbReference type="GO" id="GO:0006606">
    <property type="term" value="P:protein import into nucleus"/>
    <property type="evidence" value="ECO:0007669"/>
    <property type="project" value="InterPro"/>
</dbReference>
<keyword evidence="2" id="KW-0813">Transport</keyword>
<evidence type="ECO:0008006" key="9">
    <source>
        <dbReference type="Google" id="ProtNLM"/>
    </source>
</evidence>
<evidence type="ECO:0000256" key="2">
    <source>
        <dbReference type="ARBA" id="ARBA00022448"/>
    </source>
</evidence>
<comment type="subcellular location">
    <subcellularLocation>
        <location evidence="1">Cytoplasm</location>
    </subcellularLocation>
</comment>
<dbReference type="InterPro" id="IPR011989">
    <property type="entry name" value="ARM-like"/>
</dbReference>
<dbReference type="SUPFAM" id="SSF48371">
    <property type="entry name" value="ARM repeat"/>
    <property type="match status" value="2"/>
</dbReference>
<dbReference type="Proteomes" id="UP001378592">
    <property type="component" value="Unassembled WGS sequence"/>
</dbReference>
<evidence type="ECO:0000313" key="8">
    <source>
        <dbReference type="Proteomes" id="UP001378592"/>
    </source>
</evidence>
<dbReference type="GO" id="GO:0005737">
    <property type="term" value="C:cytoplasm"/>
    <property type="evidence" value="ECO:0007669"/>
    <property type="project" value="UniProtKB-SubCell"/>
</dbReference>
<gene>
    <name evidence="7" type="ORF">R5R35_004984</name>
</gene>
<dbReference type="AlphaFoldDB" id="A0AAN9Z5B5"/>
<dbReference type="Gene3D" id="1.25.10.10">
    <property type="entry name" value="Leucine-rich Repeat Variant"/>
    <property type="match status" value="1"/>
</dbReference>
<evidence type="ECO:0000256" key="5">
    <source>
        <dbReference type="ARBA" id="ARBA00022927"/>
    </source>
</evidence>
<dbReference type="InterPro" id="IPR040122">
    <property type="entry name" value="Importin_beta"/>
</dbReference>
<feature type="compositionally biased region" description="Acidic residues" evidence="6">
    <location>
        <begin position="645"/>
        <end position="662"/>
    </location>
</feature>
<comment type="caution">
    <text evidence="7">The sequence shown here is derived from an EMBL/GenBank/DDBJ whole genome shotgun (WGS) entry which is preliminary data.</text>
</comment>
<keyword evidence="5" id="KW-0653">Protein transport</keyword>
<dbReference type="PANTHER" id="PTHR10527">
    <property type="entry name" value="IMPORTIN BETA"/>
    <property type="match status" value="1"/>
</dbReference>
<evidence type="ECO:0000256" key="3">
    <source>
        <dbReference type="ARBA" id="ARBA00022490"/>
    </source>
</evidence>
<sequence>MEDIIARLLVADNAVIQQATKDLKASIKNPSAIGDLCTVIVTSKNSQIRQYAAVIMRQRLSKAKIWNHLDSQLKARLTQDILGTLHSEFEQSVVKAIVQLIGTVAKHELNSSNALLLLEFVGKLCSVEVSDDHAQKLRGFFVLCVLSEECPDLFATVLPNIGALVANTLQNEIDAKSPLVWHGLNTMKNLAAHFSDDQSIKSCYSVMLPQMLKAVKALANSEEDMASDLLEMLDDLIENSVITTMHQITPILNMCMELAGSEIKEEQIQIKALSIVDTIVKMKKKAIIKHNLLLPILQTLVQVLQMPCDEDLDYESGNEMNSPVIYGSQVLDGLALNLPPGKLMPHLLESIQMLAVAENPNKKKASYVIMAVTAEGCAEYICNKCFKLYLELVCKGLEEPVVFVRNAALYALGQFAEHLQPEIGKHSEQLMPVLFKFLEHITVNLENLEGKIHLDRVFYALETFIEHSEKETFLPYLAPLIANLLALVTAKESSTHLKQLALSAIGACATTAEDNISPFVPRIVECLSVYLVNQLPEELSCLQVQAIDTMATLARAVSPENFQQVASDCIRYGYIILEKECDPEMEGSIYGLFGAVSAVLKENMKDVMGPVIGSMLKTIESSEGIVVHYDDDDSPGFPGCGDLSDSPDEVDLEVTSDEDEDEEDIAGYSVENVYLDKKAAACYAVKELALNTGAAFNPYLTPCFSPILKLLEYPHDTIKKAALDALTQLCINWSASMELDGKTFENNVSVFIQKCAEIIHTNEEREVVGQALESYGNLLKSAKNFTLKQSTHREAIFNCILDVIHKRTLCQLEEEDSSAEDEENAEQDELLIEYAGDVLPYFGRAMSADDFKPYFVTIFPVLKSKLKESGTVAQRSFAIGIIAECMEPLGPVVLEFSNEILPAFIAGATDEHCDVRNNAVYGLGEMLYHGREKFFLHYENVLQLLSMCLVQETVPKVIDNICGAVARMIVVNANLVPIAQVFPVIINCLPLKKDFKENSIMMKCFMHLYEGGHDIVAQHLEKILHTIIHIIHQKQGEEDALLLAEHLFTCIKRDFPDRVSTLRISEDVIPTYSKLLNK</sequence>
<evidence type="ECO:0000313" key="7">
    <source>
        <dbReference type="EMBL" id="KAK7863534.1"/>
    </source>
</evidence>
<keyword evidence="3" id="KW-0963">Cytoplasm</keyword>
<evidence type="ECO:0000256" key="4">
    <source>
        <dbReference type="ARBA" id="ARBA00022737"/>
    </source>
</evidence>
<feature type="region of interest" description="Disordered" evidence="6">
    <location>
        <begin position="638"/>
        <end position="662"/>
    </location>
</feature>
<evidence type="ECO:0000256" key="1">
    <source>
        <dbReference type="ARBA" id="ARBA00004496"/>
    </source>
</evidence>
<protein>
    <recommendedName>
        <fullName evidence="9">Importin-4</fullName>
    </recommendedName>
</protein>
<proteinExistence type="predicted"/>
<accession>A0AAN9Z5B5</accession>
<dbReference type="InterPro" id="IPR016024">
    <property type="entry name" value="ARM-type_fold"/>
</dbReference>
<evidence type="ECO:0000256" key="6">
    <source>
        <dbReference type="SAM" id="MobiDB-lite"/>
    </source>
</evidence>
<organism evidence="7 8">
    <name type="scientific">Gryllus longicercus</name>
    <dbReference type="NCBI Taxonomy" id="2509291"/>
    <lineage>
        <taxon>Eukaryota</taxon>
        <taxon>Metazoa</taxon>
        <taxon>Ecdysozoa</taxon>
        <taxon>Arthropoda</taxon>
        <taxon>Hexapoda</taxon>
        <taxon>Insecta</taxon>
        <taxon>Pterygota</taxon>
        <taxon>Neoptera</taxon>
        <taxon>Polyneoptera</taxon>
        <taxon>Orthoptera</taxon>
        <taxon>Ensifera</taxon>
        <taxon>Gryllidea</taxon>
        <taxon>Grylloidea</taxon>
        <taxon>Gryllidae</taxon>
        <taxon>Gryllinae</taxon>
        <taxon>Gryllus</taxon>
    </lineage>
</organism>
<keyword evidence="8" id="KW-1185">Reference proteome</keyword>